<evidence type="ECO:0000256" key="2">
    <source>
        <dbReference type="ARBA" id="ARBA00011209"/>
    </source>
</evidence>
<keyword evidence="6" id="KW-0067">ATP-binding</keyword>
<comment type="similarity">
    <text evidence="1">Belongs to the class-II aminoacyl-tRNA synthetase family.</text>
</comment>
<evidence type="ECO:0000256" key="3">
    <source>
        <dbReference type="ARBA" id="ARBA00012829"/>
    </source>
</evidence>
<dbReference type="GO" id="GO:0016874">
    <property type="term" value="F:ligase activity"/>
    <property type="evidence" value="ECO:0007669"/>
    <property type="project" value="UniProtKB-KW"/>
</dbReference>
<accession>A0ABZ0UQZ6</accession>
<dbReference type="RefSeq" id="WP_323722222.1">
    <property type="nucleotide sequence ID" value="NZ_CP110343.1"/>
</dbReference>
<gene>
    <name evidence="10" type="ORF">Fokcrypt_00068</name>
</gene>
<dbReference type="InterPro" id="IPR015944">
    <property type="entry name" value="Gly-tRNA-synth_bsu"/>
</dbReference>
<proteinExistence type="inferred from homology"/>
<keyword evidence="7" id="KW-0648">Protein biosynthesis</keyword>
<evidence type="ECO:0000256" key="5">
    <source>
        <dbReference type="ARBA" id="ARBA00022741"/>
    </source>
</evidence>
<evidence type="ECO:0000256" key="4">
    <source>
        <dbReference type="ARBA" id="ARBA00022598"/>
    </source>
</evidence>
<evidence type="ECO:0000256" key="9">
    <source>
        <dbReference type="ARBA" id="ARBA00047937"/>
    </source>
</evidence>
<dbReference type="PRINTS" id="PR01045">
    <property type="entry name" value="TRNASYNTHGB"/>
</dbReference>
<comment type="subunit">
    <text evidence="2">Tetramer of two alpha and two beta subunits.</text>
</comment>
<dbReference type="PROSITE" id="PS50861">
    <property type="entry name" value="AA_TRNA_LIGASE_II_GLYAB"/>
    <property type="match status" value="1"/>
</dbReference>
<keyword evidence="11" id="KW-1185">Reference proteome</keyword>
<evidence type="ECO:0000313" key="10">
    <source>
        <dbReference type="EMBL" id="WPX97563.1"/>
    </source>
</evidence>
<dbReference type="PANTHER" id="PTHR30075">
    <property type="entry name" value="GLYCYL-TRNA SYNTHETASE"/>
    <property type="match status" value="1"/>
</dbReference>
<evidence type="ECO:0000256" key="1">
    <source>
        <dbReference type="ARBA" id="ARBA00008226"/>
    </source>
</evidence>
<dbReference type="EMBL" id="CP110343">
    <property type="protein sequence ID" value="WPX97563.1"/>
    <property type="molecule type" value="Genomic_DNA"/>
</dbReference>
<evidence type="ECO:0000313" key="11">
    <source>
        <dbReference type="Proteomes" id="UP001325140"/>
    </source>
</evidence>
<evidence type="ECO:0000256" key="7">
    <source>
        <dbReference type="ARBA" id="ARBA00022917"/>
    </source>
</evidence>
<keyword evidence="4 10" id="KW-0436">Ligase</keyword>
<evidence type="ECO:0000256" key="6">
    <source>
        <dbReference type="ARBA" id="ARBA00022840"/>
    </source>
</evidence>
<keyword evidence="8" id="KW-0030">Aminoacyl-tRNA synthetase</keyword>
<evidence type="ECO:0000256" key="8">
    <source>
        <dbReference type="ARBA" id="ARBA00023146"/>
    </source>
</evidence>
<dbReference type="Pfam" id="PF02092">
    <property type="entry name" value="tRNA_synt_2f"/>
    <property type="match status" value="1"/>
</dbReference>
<dbReference type="NCBIfam" id="TIGR00211">
    <property type="entry name" value="glyS"/>
    <property type="match status" value="1"/>
</dbReference>
<sequence length="550" mass="63079">MASLVLELLSGEIPMSMQKKAAEGIGKNIVNAIIAYYENHDDFHKDNIIVSYDLYSTRRIALFIDYLPSLHSELVLVKDIIKGPKISCDDDILTAFMKKHEIANKDTLMSDGVNYIYHQRIHGKKAILENLGIIIRNAITAYKWEKSMRWGSYELEWVRPLYSVLCMYDEDIIPFTLGHLHSSNKTVGHRIYNNDVYIAPVVMTQCSLEVLSGSYFGECVTLSHSSDYVNILKRYNVIISNTERIECIKNAISSIIPNYTSVIEDETLLYVNSAITEFPSVLLGTIPEKYMSLPREVLITTIKHHQRCMMLQYENGDIAPYFIIVNDIISEHYDVDSIIRGNEKVVQARLEDASFIFLKECNAPLDLLISKLKELIFHEKVGSMYQKAERMKDICVKLYDELRIKDDFFTVVDLNSIERACFLSKVDLTTEMVREFPELQGIIGAYYAKMHGESDEVVMAIKEHYHPLGRGDKILPISALGIILSLSDRLDTLNQMFAIGIKPSSTKDPYALRRAAISINRILKHSNILEYDIMQEFVRTDVIEFLHEKR</sequence>
<protein>
    <recommendedName>
        <fullName evidence="3">glycine--tRNA ligase</fullName>
        <ecNumber evidence="3">6.1.1.14</ecNumber>
    </recommendedName>
</protein>
<keyword evidence="5" id="KW-0547">Nucleotide-binding</keyword>
<dbReference type="Proteomes" id="UP001325140">
    <property type="component" value="Chromosome"/>
</dbReference>
<dbReference type="SUPFAM" id="SSF109604">
    <property type="entry name" value="HD-domain/PDEase-like"/>
    <property type="match status" value="1"/>
</dbReference>
<dbReference type="PANTHER" id="PTHR30075:SF2">
    <property type="entry name" value="GLYCINE--TRNA LIGASE, CHLOROPLASTIC_MITOCHONDRIAL 2"/>
    <property type="match status" value="1"/>
</dbReference>
<name>A0ABZ0UQZ6_9RICK</name>
<dbReference type="EC" id="6.1.1.14" evidence="3"/>
<organism evidence="10 11">
    <name type="scientific">Candidatus Fokinia crypta</name>
    <dbReference type="NCBI Taxonomy" id="1920990"/>
    <lineage>
        <taxon>Bacteria</taxon>
        <taxon>Pseudomonadati</taxon>
        <taxon>Pseudomonadota</taxon>
        <taxon>Alphaproteobacteria</taxon>
        <taxon>Rickettsiales</taxon>
        <taxon>Candidatus Midichloriaceae</taxon>
        <taxon>Candidatus Fokinia</taxon>
    </lineage>
</organism>
<dbReference type="InterPro" id="IPR006194">
    <property type="entry name" value="Gly-tRNA-synth_heterodimer"/>
</dbReference>
<comment type="catalytic activity">
    <reaction evidence="9">
        <text>tRNA(Gly) + glycine + ATP = glycyl-tRNA(Gly) + AMP + diphosphate</text>
        <dbReference type="Rhea" id="RHEA:16013"/>
        <dbReference type="Rhea" id="RHEA-COMP:9664"/>
        <dbReference type="Rhea" id="RHEA-COMP:9683"/>
        <dbReference type="ChEBI" id="CHEBI:30616"/>
        <dbReference type="ChEBI" id="CHEBI:33019"/>
        <dbReference type="ChEBI" id="CHEBI:57305"/>
        <dbReference type="ChEBI" id="CHEBI:78442"/>
        <dbReference type="ChEBI" id="CHEBI:78522"/>
        <dbReference type="ChEBI" id="CHEBI:456215"/>
        <dbReference type="EC" id="6.1.1.14"/>
    </reaction>
</comment>
<reference evidence="10" key="1">
    <citation type="submission" date="2022-10" db="EMBL/GenBank/DDBJ databases">
        <title>Host association and intracellularity evolved multiple times independently in the Rickettsiales.</title>
        <authorList>
            <person name="Castelli M."/>
            <person name="Nardi T."/>
            <person name="Gammuto L."/>
            <person name="Bellinzona G."/>
            <person name="Sabaneyeva E."/>
            <person name="Potekhin A."/>
            <person name="Serra V."/>
            <person name="Petroni G."/>
            <person name="Sassera D."/>
        </authorList>
    </citation>
    <scope>NUCLEOTIDE SEQUENCE [LARGE SCALE GENOMIC DNA]</scope>
    <source>
        <strain evidence="10">US_Bl 11III1</strain>
    </source>
</reference>